<feature type="signal peptide" evidence="3">
    <location>
        <begin position="1"/>
        <end position="17"/>
    </location>
</feature>
<dbReference type="RefSeq" id="WP_074256407.1">
    <property type="nucleotide sequence ID" value="NZ_FSRL01000001.1"/>
</dbReference>
<dbReference type="Pfam" id="PF09375">
    <property type="entry name" value="Peptidase_M75"/>
    <property type="match status" value="1"/>
</dbReference>
<gene>
    <name evidence="5" type="ORF">SAMN05444002_2380</name>
</gene>
<dbReference type="AlphaFoldDB" id="A0A1N6GCV4"/>
<dbReference type="GO" id="GO:0030313">
    <property type="term" value="C:cell envelope"/>
    <property type="evidence" value="ECO:0007669"/>
    <property type="project" value="UniProtKB-SubCell"/>
</dbReference>
<dbReference type="InterPro" id="IPR034984">
    <property type="entry name" value="Imelysin-like_IPPA"/>
</dbReference>
<evidence type="ECO:0000256" key="1">
    <source>
        <dbReference type="ARBA" id="ARBA00004196"/>
    </source>
</evidence>
<feature type="chain" id="PRO_5012907269" description="Imelysin-like domain-containing protein" evidence="3">
    <location>
        <begin position="18"/>
        <end position="327"/>
    </location>
</feature>
<proteinExistence type="predicted"/>
<sequence>MRQLAAALALLAAPLHAGVPEAIDGHILPRHAAFAEAAAALDAAAQADCTADGLKPSYHAAFDAWIGVQHLALGPLQEIGGPLALQFWPDTKGFTARQLAMALKSEAPETVTREGFAGQSVAVQGFMALERMLYDEALSAYPAETYACALTRAIAHDIATKAATLAADWPATAEALRSAGAPGNATYLAPAEAAQALFTALIAGIEYNDDARLARPLGSFDKPRPTLAEAWRSGRSQRNLALSLAALEEFAALLADGAAPETRKLFESTQAWLAGLDEPRLAGVSEPTARMGIESLASYLSALKETAAAELGAHLDVGQGFNALDGD</sequence>
<dbReference type="CDD" id="cd14659">
    <property type="entry name" value="Imelysin-like_IPPA"/>
    <property type="match status" value="1"/>
</dbReference>
<dbReference type="InterPro" id="IPR038352">
    <property type="entry name" value="Imelysin_sf"/>
</dbReference>
<evidence type="ECO:0000256" key="3">
    <source>
        <dbReference type="SAM" id="SignalP"/>
    </source>
</evidence>
<dbReference type="Gene3D" id="1.20.1420.20">
    <property type="entry name" value="M75 peptidase, HXXE motif"/>
    <property type="match status" value="1"/>
</dbReference>
<evidence type="ECO:0000259" key="4">
    <source>
        <dbReference type="Pfam" id="PF09375"/>
    </source>
</evidence>
<evidence type="ECO:0000256" key="2">
    <source>
        <dbReference type="ARBA" id="ARBA00022729"/>
    </source>
</evidence>
<dbReference type="InterPro" id="IPR018976">
    <property type="entry name" value="Imelysin-like"/>
</dbReference>
<evidence type="ECO:0000313" key="5">
    <source>
        <dbReference type="EMBL" id="SIO05314.1"/>
    </source>
</evidence>
<protein>
    <recommendedName>
        <fullName evidence="4">Imelysin-like domain-containing protein</fullName>
    </recommendedName>
</protein>
<keyword evidence="2 3" id="KW-0732">Signal</keyword>
<keyword evidence="6" id="KW-1185">Reference proteome</keyword>
<name>A0A1N6GCV4_9RHOB</name>
<dbReference type="EMBL" id="FSRL01000001">
    <property type="protein sequence ID" value="SIO05314.1"/>
    <property type="molecule type" value="Genomic_DNA"/>
</dbReference>
<dbReference type="Proteomes" id="UP000184932">
    <property type="component" value="Unassembled WGS sequence"/>
</dbReference>
<organism evidence="5 6">
    <name type="scientific">Vannielia litorea</name>
    <dbReference type="NCBI Taxonomy" id="1217970"/>
    <lineage>
        <taxon>Bacteria</taxon>
        <taxon>Pseudomonadati</taxon>
        <taxon>Pseudomonadota</taxon>
        <taxon>Alphaproteobacteria</taxon>
        <taxon>Rhodobacterales</taxon>
        <taxon>Paracoccaceae</taxon>
        <taxon>Vannielia</taxon>
    </lineage>
</organism>
<dbReference type="OrthoDB" id="5729110at2"/>
<accession>A0A1N6GCV4</accession>
<comment type="subcellular location">
    <subcellularLocation>
        <location evidence="1">Cell envelope</location>
    </subcellularLocation>
</comment>
<dbReference type="STRING" id="1217970.SAMN05444002_2380"/>
<evidence type="ECO:0000313" key="6">
    <source>
        <dbReference type="Proteomes" id="UP000184932"/>
    </source>
</evidence>
<reference evidence="6" key="1">
    <citation type="submission" date="2016-11" db="EMBL/GenBank/DDBJ databases">
        <authorList>
            <person name="Varghese N."/>
            <person name="Submissions S."/>
        </authorList>
    </citation>
    <scope>NUCLEOTIDE SEQUENCE [LARGE SCALE GENOMIC DNA]</scope>
    <source>
        <strain evidence="6">DSM 29440</strain>
    </source>
</reference>
<feature type="domain" description="Imelysin-like" evidence="4">
    <location>
        <begin position="27"/>
        <end position="305"/>
    </location>
</feature>